<keyword evidence="1" id="KW-0812">Transmembrane</keyword>
<keyword evidence="4" id="KW-1185">Reference proteome</keyword>
<evidence type="ECO:0000313" key="4">
    <source>
        <dbReference type="Proteomes" id="UP001596990"/>
    </source>
</evidence>
<feature type="transmembrane region" description="Helical" evidence="1">
    <location>
        <begin position="123"/>
        <end position="144"/>
    </location>
</feature>
<comment type="caution">
    <text evidence="3">The sequence shown here is derived from an EMBL/GenBank/DDBJ whole genome shotgun (WGS) entry which is preliminary data.</text>
</comment>
<feature type="chain" id="PRO_5045064143" evidence="2">
    <location>
        <begin position="27"/>
        <end position="151"/>
    </location>
</feature>
<dbReference type="RefSeq" id="WP_386063486.1">
    <property type="nucleotide sequence ID" value="NZ_JBHTKL010000006.1"/>
</dbReference>
<keyword evidence="2" id="KW-0732">Signal</keyword>
<protein>
    <submittedName>
        <fullName evidence="3">Uncharacterized protein</fullName>
    </submittedName>
</protein>
<evidence type="ECO:0000256" key="1">
    <source>
        <dbReference type="SAM" id="Phobius"/>
    </source>
</evidence>
<evidence type="ECO:0000313" key="3">
    <source>
        <dbReference type="EMBL" id="MFD1020933.1"/>
    </source>
</evidence>
<dbReference type="Proteomes" id="UP001596990">
    <property type="component" value="Unassembled WGS sequence"/>
</dbReference>
<organism evidence="3 4">
    <name type="scientific">Thalassobacillus hwangdonensis</name>
    <dbReference type="NCBI Taxonomy" id="546108"/>
    <lineage>
        <taxon>Bacteria</taxon>
        <taxon>Bacillati</taxon>
        <taxon>Bacillota</taxon>
        <taxon>Bacilli</taxon>
        <taxon>Bacillales</taxon>
        <taxon>Bacillaceae</taxon>
        <taxon>Thalassobacillus</taxon>
    </lineage>
</organism>
<keyword evidence="1" id="KW-1133">Transmembrane helix</keyword>
<keyword evidence="1" id="KW-0472">Membrane</keyword>
<evidence type="ECO:0000256" key="2">
    <source>
        <dbReference type="SAM" id="SignalP"/>
    </source>
</evidence>
<feature type="signal peptide" evidence="2">
    <location>
        <begin position="1"/>
        <end position="26"/>
    </location>
</feature>
<sequence>MRNKQFFLITVWIILLTSFVPSKASATTWEYSFVVWDGYIYVISDEEYVTDVDKEIGHVTKYSDMDQYAGNFSNTYKKGTKYYSIEGVSTDEAIAIEESDGQYIKAYREEKYGYGSIFDVQRIVMVLIFLVMGIFAIFVGYKLLENKRDDK</sequence>
<name>A0ABW3L853_9BACI</name>
<dbReference type="EMBL" id="JBHTKL010000006">
    <property type="protein sequence ID" value="MFD1020933.1"/>
    <property type="molecule type" value="Genomic_DNA"/>
</dbReference>
<accession>A0ABW3L853</accession>
<proteinExistence type="predicted"/>
<gene>
    <name evidence="3" type="ORF">ACFQ2J_17220</name>
</gene>
<reference evidence="4" key="1">
    <citation type="journal article" date="2019" name="Int. J. Syst. Evol. Microbiol.">
        <title>The Global Catalogue of Microorganisms (GCM) 10K type strain sequencing project: providing services to taxonomists for standard genome sequencing and annotation.</title>
        <authorList>
            <consortium name="The Broad Institute Genomics Platform"/>
            <consortium name="The Broad Institute Genome Sequencing Center for Infectious Disease"/>
            <person name="Wu L."/>
            <person name="Ma J."/>
        </authorList>
    </citation>
    <scope>NUCLEOTIDE SEQUENCE [LARGE SCALE GENOMIC DNA]</scope>
    <source>
        <strain evidence="4">CCUG 56607</strain>
    </source>
</reference>